<dbReference type="InterPro" id="IPR014917">
    <property type="entry name" value="DUF1800"/>
</dbReference>
<name>A0ABP8D167_9ACTN</name>
<dbReference type="EMBL" id="BAABAT010000003">
    <property type="protein sequence ID" value="GAA4245890.1"/>
    <property type="molecule type" value="Genomic_DNA"/>
</dbReference>
<evidence type="ECO:0000256" key="1">
    <source>
        <dbReference type="SAM" id="MobiDB-lite"/>
    </source>
</evidence>
<sequence>MPERLFSDDPGDAPKKVKGAFFSDYTGEFPMPRVLQSPAEASGGTAADNDAATSDKPSRRAAGPAPAWLRTGRPALHELTRNRRQALMALGGGAVALGALGTGAAAMFGPVAADPDDFVKTGSGGGNVSPRDAGSFSNRDSSYTSGQGDLNDLGASGTADTPSQAAVAAMRATPRFPTPLNRDPVLHLLRRATFGPTTADIAAVKQMGIDAWIDQQLDPDKIADPLADAALKAVPTATMSTADIRSSVKDGDNKPMYELTRAVLARQMWSSRQLFEVMVDFWNNHLNVTSPFDGGWDVRGPYDVGVIRKHALGKFSDMLIASARDPAMMRYLDNTSSDKRNVNENYGRELLELHTVGIDGGYNEKDVRNSAYLMTGRTATRDGMFKYDQNKHWTGAVKVLGFQHANKSAKDGLAVGDAYLLYLATHPSTARYVARKLCVRFVCDTPPQGLVDRLAKTYQESGSAIAPVLKVLFRSLEFWIATGLKTRRPLENFVATARVVGTTPGADTANALEDMYTFTNKLGQPPLGWGPPDGYPDVATAWSSAAGMLETWNAHRAFMQQQWKGLNNPKADTLVTQPAATLGTYLDVLSNRLIFQPMQQNEKDALIKFMGAKADTRITDNNLGGKLPLLAPLILDSVYHALR</sequence>
<proteinExistence type="predicted"/>
<organism evidence="3 4">
    <name type="scientific">Dactylosporangium darangshiense</name>
    <dbReference type="NCBI Taxonomy" id="579108"/>
    <lineage>
        <taxon>Bacteria</taxon>
        <taxon>Bacillati</taxon>
        <taxon>Actinomycetota</taxon>
        <taxon>Actinomycetes</taxon>
        <taxon>Micromonosporales</taxon>
        <taxon>Micromonosporaceae</taxon>
        <taxon>Dactylosporangium</taxon>
    </lineage>
</organism>
<keyword evidence="2" id="KW-0472">Membrane</keyword>
<dbReference type="Pfam" id="PF08811">
    <property type="entry name" value="DUF1800"/>
    <property type="match status" value="1"/>
</dbReference>
<feature type="transmembrane region" description="Helical" evidence="2">
    <location>
        <begin position="86"/>
        <end position="108"/>
    </location>
</feature>
<dbReference type="RefSeq" id="WP_345122681.1">
    <property type="nucleotide sequence ID" value="NZ_BAABAT010000003.1"/>
</dbReference>
<keyword evidence="4" id="KW-1185">Reference proteome</keyword>
<feature type="region of interest" description="Disordered" evidence="1">
    <location>
        <begin position="122"/>
        <end position="163"/>
    </location>
</feature>
<evidence type="ECO:0008006" key="5">
    <source>
        <dbReference type="Google" id="ProtNLM"/>
    </source>
</evidence>
<evidence type="ECO:0000256" key="2">
    <source>
        <dbReference type="SAM" id="Phobius"/>
    </source>
</evidence>
<reference evidence="4" key="1">
    <citation type="journal article" date="2019" name="Int. J. Syst. Evol. Microbiol.">
        <title>The Global Catalogue of Microorganisms (GCM) 10K type strain sequencing project: providing services to taxonomists for standard genome sequencing and annotation.</title>
        <authorList>
            <consortium name="The Broad Institute Genomics Platform"/>
            <consortium name="The Broad Institute Genome Sequencing Center for Infectious Disease"/>
            <person name="Wu L."/>
            <person name="Ma J."/>
        </authorList>
    </citation>
    <scope>NUCLEOTIDE SEQUENCE [LARGE SCALE GENOMIC DNA]</scope>
    <source>
        <strain evidence="4">JCM 17441</strain>
    </source>
</reference>
<gene>
    <name evidence="3" type="ORF">GCM10022255_015010</name>
</gene>
<protein>
    <recommendedName>
        <fullName evidence="5">DUF1800 domain-containing protein</fullName>
    </recommendedName>
</protein>
<keyword evidence="2" id="KW-0812">Transmembrane</keyword>
<dbReference type="Proteomes" id="UP001500620">
    <property type="component" value="Unassembled WGS sequence"/>
</dbReference>
<accession>A0ABP8D167</accession>
<feature type="region of interest" description="Disordered" evidence="1">
    <location>
        <begin position="32"/>
        <end position="75"/>
    </location>
</feature>
<evidence type="ECO:0000313" key="4">
    <source>
        <dbReference type="Proteomes" id="UP001500620"/>
    </source>
</evidence>
<keyword evidence="2" id="KW-1133">Transmembrane helix</keyword>
<comment type="caution">
    <text evidence="3">The sequence shown here is derived from an EMBL/GenBank/DDBJ whole genome shotgun (WGS) entry which is preliminary data.</text>
</comment>
<evidence type="ECO:0000313" key="3">
    <source>
        <dbReference type="EMBL" id="GAA4245890.1"/>
    </source>
</evidence>
<feature type="compositionally biased region" description="Polar residues" evidence="1">
    <location>
        <begin position="135"/>
        <end position="148"/>
    </location>
</feature>